<evidence type="ECO:0000313" key="2">
    <source>
        <dbReference type="EMBL" id="CAD6504695.1"/>
    </source>
</evidence>
<dbReference type="AlphaFoldDB" id="A0A9W4GIA6"/>
<dbReference type="Pfam" id="PF20263">
    <property type="entry name" value="LYRM2-like"/>
    <property type="match status" value="1"/>
</dbReference>
<evidence type="ECO:0000313" key="3">
    <source>
        <dbReference type="Proteomes" id="UP000683417"/>
    </source>
</evidence>
<organism evidence="2 3">
    <name type="scientific">Blumeria graminis f. sp. triticale</name>
    <dbReference type="NCBI Taxonomy" id="1689686"/>
    <lineage>
        <taxon>Eukaryota</taxon>
        <taxon>Fungi</taxon>
        <taxon>Dikarya</taxon>
        <taxon>Ascomycota</taxon>
        <taxon>Pezizomycotina</taxon>
        <taxon>Leotiomycetes</taxon>
        <taxon>Erysiphales</taxon>
        <taxon>Erysiphaceae</taxon>
        <taxon>Blumeria</taxon>
    </lineage>
</organism>
<evidence type="ECO:0000259" key="1">
    <source>
        <dbReference type="Pfam" id="PF20263"/>
    </source>
</evidence>
<protein>
    <submittedName>
        <fullName evidence="2">BgTH12-00201</fullName>
    </submittedName>
</protein>
<dbReference type="EMBL" id="CAJHIT010000009">
    <property type="protein sequence ID" value="CAD6504695.1"/>
    <property type="molecule type" value="Genomic_DNA"/>
</dbReference>
<accession>A0A9W4GIA6</accession>
<comment type="caution">
    <text evidence="2">The sequence shown here is derived from an EMBL/GenBank/DDBJ whole genome shotgun (WGS) entry which is preliminary data.</text>
</comment>
<proteinExistence type="predicted"/>
<gene>
    <name evidence="2" type="ORF">BGTH12_LOCUS6053</name>
</gene>
<reference evidence="2" key="1">
    <citation type="submission" date="2020-10" db="EMBL/GenBank/DDBJ databases">
        <authorList>
            <person name="Muller C M."/>
        </authorList>
    </citation>
    <scope>NUCLEOTIDE SEQUENCE</scope>
    <source>
        <strain evidence="2">THUN-12</strain>
    </source>
</reference>
<dbReference type="CDD" id="cd20273">
    <property type="entry name" value="Complex1_LYR_unchar"/>
    <property type="match status" value="1"/>
</dbReference>
<feature type="domain" description="LYR motif-containing protein Cup1-like N-terminal" evidence="1">
    <location>
        <begin position="12"/>
        <end position="112"/>
    </location>
</feature>
<dbReference type="Proteomes" id="UP000683417">
    <property type="component" value="Unassembled WGS sequence"/>
</dbReference>
<sequence length="390" mass="44704">MQDHLAKSRSLCRSFLRAASYLPDNFARAYIHKHIVLRFRDSLDKQQSRANKNPWRSTGLHITTTELSINRAIAKGQKKLNVLIRAAQGGRQCLSKVLMIVHGRIGRRKRELIKQLLEDDSDEIPGDTTALEAMLNEDRDGKFHLEGLLARPKLNSFLCSQHLNQEKDVRGTIKTTTPKIPEENIWGRTLPLKRVESIKRCWWASTLKNILPPLPRDEFERLKGLSNGKIPLAAIPPKRSPAKPLYKCNDKKDELQFIQMLRAPLRKIDELQINSIECTSQGLKMKHDTSVAQSQSQDWREKKIRCPRSMRRLYGKIWSLTSTISEDVNTGKWIVEWGHGSSKFMSGQVIRPHPRDAELFQGLEKFYVTSLTNRKKVRPSSHIAAPPSLC</sequence>
<dbReference type="InterPro" id="IPR046896">
    <property type="entry name" value="Cup1-like_N"/>
</dbReference>
<name>A0A9W4GIA6_BLUGR</name>